<dbReference type="EMBL" id="BDDD01002496">
    <property type="protein sequence ID" value="GAV81809.1"/>
    <property type="molecule type" value="Genomic_DNA"/>
</dbReference>
<feature type="transmembrane region" description="Helical" evidence="6">
    <location>
        <begin position="36"/>
        <end position="60"/>
    </location>
</feature>
<keyword evidence="6" id="KW-0472">Membrane</keyword>
<dbReference type="Proteomes" id="UP000187406">
    <property type="component" value="Unassembled WGS sequence"/>
</dbReference>
<dbReference type="PANTHER" id="PTHR11062:SF378">
    <property type="entry name" value="EXOSTOSIN GT47 DOMAIN-CONTAINING PROTEIN"/>
    <property type="match status" value="1"/>
</dbReference>
<evidence type="ECO:0000256" key="2">
    <source>
        <dbReference type="ARBA" id="ARBA00010271"/>
    </source>
</evidence>
<sequence>MAKHRRIKEQKQRDIQRQPDQRPPLIFCCHHRNAGLCTLLIILIACLLGFCFILYLSLWVPPLVFKPRYQDSVASTHAYHSPEDFKLDYEQMEREFKVFMYPDLDESYYQTPLSLTGKYASEGYFVKNLMESQFLTHDPDEAHLFFFPIFCTQTKAANVRTSENLTSNVEKFFQKLIHKYPYWNRTLGADHFFVTCYDTGVEATERVPLLVKNSIRVVCSPSYAVGYNPHKDVSLPPVKLPVFLPADRNNDTKSRTTFALWRGRINSELRAKLEIMWENDSEFEIISNNDSEFEIISNPIKYTSEGFRSNRTKFSTTKFCICAHGANDNTPCILDSILYGCVPVIISDYNDLPFSDILDWSTISFTLKESDVHLLKAVLLSVSDAVYETMHKSILEIQKHFHWHSFTIKYDSFHMVMYELWLRRHVIKYPRQRVSISLHAERNEAHADIFID</sequence>
<name>A0A1Q3CNH8_CEPFO</name>
<evidence type="ECO:0000256" key="6">
    <source>
        <dbReference type="SAM" id="Phobius"/>
    </source>
</evidence>
<reference evidence="9" key="1">
    <citation type="submission" date="2016-04" db="EMBL/GenBank/DDBJ databases">
        <title>Cephalotus genome sequencing.</title>
        <authorList>
            <person name="Fukushima K."/>
            <person name="Hasebe M."/>
            <person name="Fang X."/>
        </authorList>
    </citation>
    <scope>NUCLEOTIDE SEQUENCE [LARGE SCALE GENOMIC DNA]</scope>
    <source>
        <strain evidence="9">cv. St1</strain>
    </source>
</reference>
<accession>A0A1Q3CNH8</accession>
<protein>
    <submittedName>
        <fullName evidence="8">Exostosin domain-containing protein</fullName>
    </submittedName>
</protein>
<comment type="caution">
    <text evidence="8">The sequence shown here is derived from an EMBL/GenBank/DDBJ whole genome shotgun (WGS) entry which is preliminary data.</text>
</comment>
<comment type="similarity">
    <text evidence="2">Belongs to the glycosyltransferase 47 family.</text>
</comment>
<dbReference type="PANTHER" id="PTHR11062">
    <property type="entry name" value="EXOSTOSIN HEPARAN SULFATE GLYCOSYLTRANSFERASE -RELATED"/>
    <property type="match status" value="1"/>
</dbReference>
<feature type="domain" description="Exostosin GT47" evidence="7">
    <location>
        <begin position="93"/>
        <end position="379"/>
    </location>
</feature>
<keyword evidence="6" id="KW-1133">Transmembrane helix</keyword>
<dbReference type="AlphaFoldDB" id="A0A1Q3CNH8"/>
<gene>
    <name evidence="8" type="ORF">CFOL_v3_25262</name>
</gene>
<keyword evidence="3" id="KW-0808">Transferase</keyword>
<proteinExistence type="inferred from homology"/>
<evidence type="ECO:0000256" key="4">
    <source>
        <dbReference type="ARBA" id="ARBA00022968"/>
    </source>
</evidence>
<evidence type="ECO:0000256" key="5">
    <source>
        <dbReference type="ARBA" id="ARBA00023034"/>
    </source>
</evidence>
<dbReference type="GO" id="GO:0016757">
    <property type="term" value="F:glycosyltransferase activity"/>
    <property type="evidence" value="ECO:0007669"/>
    <property type="project" value="UniProtKB-KW"/>
</dbReference>
<organism evidence="8 9">
    <name type="scientific">Cephalotus follicularis</name>
    <name type="common">Albany pitcher plant</name>
    <dbReference type="NCBI Taxonomy" id="3775"/>
    <lineage>
        <taxon>Eukaryota</taxon>
        <taxon>Viridiplantae</taxon>
        <taxon>Streptophyta</taxon>
        <taxon>Embryophyta</taxon>
        <taxon>Tracheophyta</taxon>
        <taxon>Spermatophyta</taxon>
        <taxon>Magnoliopsida</taxon>
        <taxon>eudicotyledons</taxon>
        <taxon>Gunneridae</taxon>
        <taxon>Pentapetalae</taxon>
        <taxon>rosids</taxon>
        <taxon>fabids</taxon>
        <taxon>Oxalidales</taxon>
        <taxon>Cephalotaceae</taxon>
        <taxon>Cephalotus</taxon>
    </lineage>
</organism>
<keyword evidence="9" id="KW-1185">Reference proteome</keyword>
<evidence type="ECO:0000256" key="1">
    <source>
        <dbReference type="ARBA" id="ARBA00004323"/>
    </source>
</evidence>
<keyword evidence="4" id="KW-0735">Signal-anchor</keyword>
<dbReference type="InterPro" id="IPR040911">
    <property type="entry name" value="Exostosin_GT47"/>
</dbReference>
<keyword evidence="5" id="KW-0333">Golgi apparatus</keyword>
<evidence type="ECO:0000313" key="8">
    <source>
        <dbReference type="EMBL" id="GAV81809.1"/>
    </source>
</evidence>
<dbReference type="GO" id="GO:0000139">
    <property type="term" value="C:Golgi membrane"/>
    <property type="evidence" value="ECO:0007669"/>
    <property type="project" value="UniProtKB-SubCell"/>
</dbReference>
<evidence type="ECO:0000259" key="7">
    <source>
        <dbReference type="Pfam" id="PF03016"/>
    </source>
</evidence>
<dbReference type="OrthoDB" id="1924787at2759"/>
<evidence type="ECO:0000313" key="9">
    <source>
        <dbReference type="Proteomes" id="UP000187406"/>
    </source>
</evidence>
<dbReference type="Pfam" id="PF03016">
    <property type="entry name" value="Exostosin_GT47"/>
    <property type="match status" value="1"/>
</dbReference>
<dbReference type="STRING" id="3775.A0A1Q3CNH8"/>
<keyword evidence="3" id="KW-0328">Glycosyltransferase</keyword>
<dbReference type="InterPro" id="IPR004263">
    <property type="entry name" value="Exostosin"/>
</dbReference>
<comment type="subcellular location">
    <subcellularLocation>
        <location evidence="1">Golgi apparatus membrane</location>
        <topology evidence="1">Single-pass type II membrane protein</topology>
    </subcellularLocation>
</comment>
<evidence type="ECO:0000256" key="3">
    <source>
        <dbReference type="ARBA" id="ARBA00022676"/>
    </source>
</evidence>
<dbReference type="InParanoid" id="A0A1Q3CNH8"/>
<keyword evidence="6" id="KW-0812">Transmembrane</keyword>